<dbReference type="EMBL" id="CP065217">
    <property type="protein sequence ID" value="QPL52450.1"/>
    <property type="molecule type" value="Genomic_DNA"/>
</dbReference>
<name>A0AAJ4LT82_9VIBR</name>
<protein>
    <submittedName>
        <fullName evidence="1">Uncharacterized protein</fullName>
    </submittedName>
</protein>
<gene>
    <name evidence="1" type="ORF">I3X05_10510</name>
</gene>
<reference evidence="1 2" key="1">
    <citation type="submission" date="2020-11" db="EMBL/GenBank/DDBJ databases">
        <title>Complete and Circularized Genome Assembly of a human isolate of Vibrio navarrensis biotype pommerensis with MiSeq and MinION Sequence Data.</title>
        <authorList>
            <person name="Schwartz K."/>
            <person name="Borowiak M."/>
            <person name="Deneke C."/>
            <person name="Balau V."/>
            <person name="Metelmann C."/>
            <person name="Strauch E."/>
        </authorList>
    </citation>
    <scope>NUCLEOTIDE SEQUENCE [LARGE SCALE GENOMIC DNA]</scope>
    <source>
        <strain evidence="1 2">20-VB00237</strain>
    </source>
</reference>
<accession>A0AAJ4LT82</accession>
<dbReference type="Proteomes" id="UP000594435">
    <property type="component" value="Chromosome 1"/>
</dbReference>
<dbReference type="AlphaFoldDB" id="A0AAJ4LT82"/>
<proteinExistence type="predicted"/>
<organism evidence="1 2">
    <name type="scientific">Vibrio navarrensis</name>
    <dbReference type="NCBI Taxonomy" id="29495"/>
    <lineage>
        <taxon>Bacteria</taxon>
        <taxon>Pseudomonadati</taxon>
        <taxon>Pseudomonadota</taxon>
        <taxon>Gammaproteobacteria</taxon>
        <taxon>Vibrionales</taxon>
        <taxon>Vibrionaceae</taxon>
        <taxon>Vibrio</taxon>
    </lineage>
</organism>
<evidence type="ECO:0000313" key="1">
    <source>
        <dbReference type="EMBL" id="QPL52450.1"/>
    </source>
</evidence>
<evidence type="ECO:0000313" key="2">
    <source>
        <dbReference type="Proteomes" id="UP000594435"/>
    </source>
</evidence>
<sequence length="122" mass="13416">MQCSRCDQSAIVSNPKPLCEGCALDTALGLLAACRLSEQSIKALIQSGFAMPVITERHYSATDLAKEFGISAQKIGKLANANNLKQAPFGQWRLTKAANNPKQIDSFFYNEEGRDQIKQLLR</sequence>
<dbReference type="RefSeq" id="WP_193157820.1">
    <property type="nucleotide sequence ID" value="NZ_CP065217.1"/>
</dbReference>